<organism evidence="1 2">
    <name type="scientific">Peronosclerospora sorghi</name>
    <dbReference type="NCBI Taxonomy" id="230839"/>
    <lineage>
        <taxon>Eukaryota</taxon>
        <taxon>Sar</taxon>
        <taxon>Stramenopiles</taxon>
        <taxon>Oomycota</taxon>
        <taxon>Peronosporomycetes</taxon>
        <taxon>Peronosporales</taxon>
        <taxon>Peronosporaceae</taxon>
        <taxon>Peronosclerospora</taxon>
    </lineage>
</organism>
<dbReference type="Proteomes" id="UP001163321">
    <property type="component" value="Chromosome 7"/>
</dbReference>
<evidence type="ECO:0000313" key="2">
    <source>
        <dbReference type="Proteomes" id="UP001163321"/>
    </source>
</evidence>
<protein>
    <submittedName>
        <fullName evidence="1">Uncharacterized protein</fullName>
    </submittedName>
</protein>
<comment type="caution">
    <text evidence="1">The sequence shown here is derived from an EMBL/GenBank/DDBJ whole genome shotgun (WGS) entry which is preliminary data.</text>
</comment>
<evidence type="ECO:0000313" key="1">
    <source>
        <dbReference type="EMBL" id="KAI9909299.1"/>
    </source>
</evidence>
<keyword evidence="2" id="KW-1185">Reference proteome</keyword>
<sequence length="1047" mass="114833">MTDEGLYRYELETPEDVLSHFGVTMDRGLSATDVEQRRAMHGYNELEKEESTPLWKLVLEQFDDALVKILLGAAIVSFLLAVVDESGEEGIGAYVEPLVILVILVLNAIVGVWQESNAEAALEALKDLQSEHARVLRDGKMMTVPARELVPGDVVEIRVGDKVPADLRLLSMKTTAIRVEQAQMTGESTSVNKTIDALPKHTENIIQAKTNMLFAATVVVNGLGTGIVTQIGMKTEIGKIQQSVQDASSEDEGTPLSKKLDEFGELLSKVIAVICLVVWVINYKNFFDPIYGSVIKGCIYYFKIAVALAVAAIPEGLPAVITTCLALGTRKMAKKNAIVRKLPSVETLGCTTVICSDKTGTLTTNEMSCVTFSHLGASETDLMTYDVDGHTYAPIGKITGAPMSQFKAVMSLATVCSLCNESAIEYRDGKYVRVGEPTEAALKVLVEKIGFPFDSRKQAEMDSLRTSDPGQAVQFCNTYLEQQNKKLAVLEFSRDRKSMSVLCARSGASSQRATRSSSSHQNILLVKGAPEGLLERCTHVELGDGSVVPLTDSGRQLLLTQVSSLARKSLRCLALAKKEDLGELGAYDGDRHHPAHKMLEKTENFASIESGLTFIGLASMLDPPRPEVGPMIEMCHTAGIRVICITGDNKLTAESICHKIGIFNSGDDLSQRSFTGAEFFALSIEKRNEYLSNGLGMVFSRTEPKHKQLLVKMLKQLGEVTAMTGDGVNDAPALKQADIGIAMGITGTEVAKEASDMVLADDNFATIVAAVEEGRAIYNNMQAFIRYLISSNIGEVAAIFLTAALGLPEGLIPVQLLWVNLVTDGPPATALGFNPPDVDIMRKPPRRSDDALITGWVFLRYMIVGIYVGFACVGIFAYWYMYYEASGDGHTLITYEQLTHWTKCHEWENFTVNNFDGMDFSSDPCRYFTDGKKTASTLSLSVLVAIEMFNALNALSEDGSLLTMPPWSNPYLMIAMVVSFVMHFVILYVDVLASTFSVIPLDFKEWMMVLAFSLPVILIDEVLKFVGRRLHARELEQRMNEREKKNQ</sequence>
<reference evidence="1 2" key="1">
    <citation type="journal article" date="2022" name="bioRxiv">
        <title>The genome of the oomycete Peronosclerospora sorghi, a cosmopolitan pathogen of maize and sorghum, is inflated with dispersed pseudogenes.</title>
        <authorList>
            <person name="Fletcher K."/>
            <person name="Martin F."/>
            <person name="Isakeit T."/>
            <person name="Cavanaugh K."/>
            <person name="Magill C."/>
            <person name="Michelmore R."/>
        </authorList>
    </citation>
    <scope>NUCLEOTIDE SEQUENCE [LARGE SCALE GENOMIC DNA]</scope>
    <source>
        <strain evidence="1">P6</strain>
    </source>
</reference>
<dbReference type="EMBL" id="CM047586">
    <property type="protein sequence ID" value="KAI9909299.1"/>
    <property type="molecule type" value="Genomic_DNA"/>
</dbReference>
<name>A0ACC0VS39_9STRA</name>
<gene>
    <name evidence="1" type="ORF">PsorP6_014894</name>
</gene>
<accession>A0ACC0VS39</accession>
<proteinExistence type="predicted"/>